<evidence type="ECO:0000313" key="1">
    <source>
        <dbReference type="EMBL" id="KRV49981.1"/>
    </source>
</evidence>
<keyword evidence="2" id="KW-1185">Reference proteome</keyword>
<dbReference type="AlphaFoldDB" id="A0A0T6LV38"/>
<dbReference type="Proteomes" id="UP000050867">
    <property type="component" value="Unassembled WGS sequence"/>
</dbReference>
<protein>
    <submittedName>
        <fullName evidence="1">Uncharacterized protein</fullName>
    </submittedName>
</protein>
<accession>A0A0T6LV38</accession>
<comment type="caution">
    <text evidence="1">The sequence shown here is derived from an EMBL/GenBank/DDBJ whole genome shotgun (WGS) entry which is preliminary data.</text>
</comment>
<sequence>MSVLGRGDLVAVPPVWLTHGPGPHWRVPFSADAHLTDQDRLRGALAAAMGRLGAPEADDALTGLSAAQRARRNAVLSARLREVNHRSVTREVRPW</sequence>
<dbReference type="RefSeq" id="WP_018385456.1">
    <property type="nucleotide sequence ID" value="NZ_LLZU01000008.1"/>
</dbReference>
<dbReference type="EMBL" id="LLZU01000008">
    <property type="protein sequence ID" value="KRV49981.1"/>
    <property type="molecule type" value="Genomic_DNA"/>
</dbReference>
<organism evidence="1 2">
    <name type="scientific">Wenjunlia vitaminophila</name>
    <name type="common">Streptomyces vitaminophilus</name>
    <dbReference type="NCBI Taxonomy" id="76728"/>
    <lineage>
        <taxon>Bacteria</taxon>
        <taxon>Bacillati</taxon>
        <taxon>Actinomycetota</taxon>
        <taxon>Actinomycetes</taxon>
        <taxon>Kitasatosporales</taxon>
        <taxon>Streptomycetaceae</taxon>
        <taxon>Wenjunlia</taxon>
    </lineage>
</organism>
<reference evidence="1 2" key="1">
    <citation type="submission" date="2015-10" db="EMBL/GenBank/DDBJ databases">
        <title>Draft genome sequence of pyrrolomycin-producing Streptomyces vitaminophilus.</title>
        <authorList>
            <person name="Graham D.E."/>
            <person name="Mahan K.M."/>
            <person name="Klingeman D.M."/>
            <person name="Hettich R.L."/>
            <person name="Parry R.J."/>
        </authorList>
    </citation>
    <scope>NUCLEOTIDE SEQUENCE [LARGE SCALE GENOMIC DNA]</scope>
    <source>
        <strain evidence="1 2">ATCC 31673</strain>
    </source>
</reference>
<evidence type="ECO:0000313" key="2">
    <source>
        <dbReference type="Proteomes" id="UP000050867"/>
    </source>
</evidence>
<name>A0A0T6LV38_WENVI</name>
<proteinExistence type="predicted"/>
<gene>
    <name evidence="1" type="ORF">AQ490_18160</name>
</gene>